<evidence type="ECO:0000313" key="3">
    <source>
        <dbReference type="Proteomes" id="UP000182235"/>
    </source>
</evidence>
<dbReference type="CDD" id="cd00866">
    <property type="entry name" value="PEBP_euk"/>
    <property type="match status" value="1"/>
</dbReference>
<dbReference type="STRING" id="1447872.A0A1J9PTQ3"/>
<evidence type="ECO:0000313" key="2">
    <source>
        <dbReference type="EMBL" id="OJD19776.1"/>
    </source>
</evidence>
<dbReference type="PANTHER" id="PTHR11362">
    <property type="entry name" value="PHOSPHATIDYLETHANOLAMINE-BINDING PROTEIN"/>
    <property type="match status" value="1"/>
</dbReference>
<organism evidence="2 3">
    <name type="scientific">Emergomyces pasteurianus Ep9510</name>
    <dbReference type="NCBI Taxonomy" id="1447872"/>
    <lineage>
        <taxon>Eukaryota</taxon>
        <taxon>Fungi</taxon>
        <taxon>Dikarya</taxon>
        <taxon>Ascomycota</taxon>
        <taxon>Pezizomycotina</taxon>
        <taxon>Eurotiomycetes</taxon>
        <taxon>Eurotiomycetidae</taxon>
        <taxon>Onygenales</taxon>
        <taxon>Ajellomycetaceae</taxon>
        <taxon>Emergomyces</taxon>
    </lineage>
</organism>
<name>A0A1J9PTQ3_9EURO</name>
<reference evidence="2 3" key="1">
    <citation type="submission" date="2015-07" db="EMBL/GenBank/DDBJ databases">
        <title>Emmonsia species relationships and genome sequence.</title>
        <authorList>
            <consortium name="The Broad Institute Genomics Platform"/>
            <person name="Cuomo C.A."/>
            <person name="Munoz J.F."/>
            <person name="Imamovic A."/>
            <person name="Priest M.E."/>
            <person name="Young S."/>
            <person name="Clay O.K."/>
            <person name="McEwen J.G."/>
        </authorList>
    </citation>
    <scope>NUCLEOTIDE SEQUENCE [LARGE SCALE GENOMIC DNA]</scope>
    <source>
        <strain evidence="2 3">UAMH 9510</strain>
    </source>
</reference>
<comment type="caution">
    <text evidence="2">The sequence shown here is derived from an EMBL/GenBank/DDBJ whole genome shotgun (WGS) entry which is preliminary data.</text>
</comment>
<dbReference type="InterPro" id="IPR035810">
    <property type="entry name" value="PEBP_euk"/>
</dbReference>
<dbReference type="SUPFAM" id="SSF49777">
    <property type="entry name" value="PEBP-like"/>
    <property type="match status" value="1"/>
</dbReference>
<dbReference type="GO" id="GO:0005543">
    <property type="term" value="F:phospholipid binding"/>
    <property type="evidence" value="ECO:0007669"/>
    <property type="project" value="TreeGrafter"/>
</dbReference>
<dbReference type="Pfam" id="PF01161">
    <property type="entry name" value="PBP"/>
    <property type="match status" value="1"/>
</dbReference>
<dbReference type="GO" id="GO:0046578">
    <property type="term" value="P:regulation of Ras protein signal transduction"/>
    <property type="evidence" value="ECO:0007669"/>
    <property type="project" value="TreeGrafter"/>
</dbReference>
<protein>
    <recommendedName>
        <fullName evidence="4">YbhB/YbcL family Raf kinase inhibitor-like protein</fullName>
    </recommendedName>
</protein>
<dbReference type="InterPro" id="IPR036610">
    <property type="entry name" value="PEBP-like_sf"/>
</dbReference>
<dbReference type="GO" id="GO:0030162">
    <property type="term" value="P:regulation of proteolysis"/>
    <property type="evidence" value="ECO:0007669"/>
    <property type="project" value="TreeGrafter"/>
</dbReference>
<evidence type="ECO:0008006" key="4">
    <source>
        <dbReference type="Google" id="ProtNLM"/>
    </source>
</evidence>
<dbReference type="GO" id="GO:0030414">
    <property type="term" value="F:peptidase inhibitor activity"/>
    <property type="evidence" value="ECO:0007669"/>
    <property type="project" value="TreeGrafter"/>
</dbReference>
<dbReference type="Proteomes" id="UP000182235">
    <property type="component" value="Unassembled WGS sequence"/>
</dbReference>
<dbReference type="VEuPathDB" id="FungiDB:AJ78_00275"/>
<dbReference type="AlphaFoldDB" id="A0A1J9PTQ3"/>
<keyword evidence="1" id="KW-0732">Signal</keyword>
<dbReference type="EMBL" id="LGRN01000004">
    <property type="protein sequence ID" value="OJD19776.1"/>
    <property type="molecule type" value="Genomic_DNA"/>
</dbReference>
<sequence>MSLLLFYFLAVSLVAPAAVASHSPPQRVIQEEKGKLLFSPIRDALVGASIIPDVLDDFTPTFALLIAYPSTHTSINLGSYVSPDAVHSQPIFEFHSILDPPNQNQNQIQNRIPVLRPLRPEKLYSIILTDPDAKSRRHPIWSEMCHWIVSNISSPGLVSLHPQAQNRQQQEEEEEEKVDGTACNPLIPSYLHAPQILKSYLPPSPPPGTDYHRYVFVLLEGDAATAYNISAPKKRKHWGYGGVRRGVRDWATEYGLEAVGASFFYARAGDDERVIG</sequence>
<gene>
    <name evidence="2" type="ORF">AJ78_00275</name>
</gene>
<dbReference type="InterPro" id="IPR008914">
    <property type="entry name" value="PEBP"/>
</dbReference>
<keyword evidence="3" id="KW-1185">Reference proteome</keyword>
<evidence type="ECO:0000256" key="1">
    <source>
        <dbReference type="SAM" id="SignalP"/>
    </source>
</evidence>
<feature type="chain" id="PRO_5013176476" description="YbhB/YbcL family Raf kinase inhibitor-like protein" evidence="1">
    <location>
        <begin position="21"/>
        <end position="276"/>
    </location>
</feature>
<proteinExistence type="predicted"/>
<feature type="signal peptide" evidence="1">
    <location>
        <begin position="1"/>
        <end position="20"/>
    </location>
</feature>
<dbReference type="Gene3D" id="3.90.280.10">
    <property type="entry name" value="PEBP-like"/>
    <property type="match status" value="1"/>
</dbReference>
<accession>A0A1J9PTQ3</accession>
<dbReference type="OrthoDB" id="2506647at2759"/>
<dbReference type="PANTHER" id="PTHR11362:SF148">
    <property type="entry name" value="CARBOXYPEPTIDASE Y INHIBITOR"/>
    <property type="match status" value="1"/>
</dbReference>